<evidence type="ECO:0000313" key="2">
    <source>
        <dbReference type="Proteomes" id="UP001597151"/>
    </source>
</evidence>
<proteinExistence type="predicted"/>
<accession>A0ABW3T9W1</accession>
<dbReference type="Pfam" id="PF01527">
    <property type="entry name" value="HTH_Tnp_1"/>
    <property type="match status" value="1"/>
</dbReference>
<keyword evidence="2" id="KW-1185">Reference proteome</keyword>
<gene>
    <name evidence="1" type="ORF">ACFQ3C_04120</name>
</gene>
<comment type="caution">
    <text evidence="1">The sequence shown here is derived from an EMBL/GenBank/DDBJ whole genome shotgun (WGS) entry which is preliminary data.</text>
</comment>
<dbReference type="RefSeq" id="WP_380789172.1">
    <property type="nucleotide sequence ID" value="NZ_JBHTKR010000002.1"/>
</dbReference>
<evidence type="ECO:0000313" key="1">
    <source>
        <dbReference type="EMBL" id="MFD1193848.1"/>
    </source>
</evidence>
<reference evidence="2" key="1">
    <citation type="journal article" date="2019" name="Int. J. Syst. Evol. Microbiol.">
        <title>The Global Catalogue of Microorganisms (GCM) 10K type strain sequencing project: providing services to taxonomists for standard genome sequencing and annotation.</title>
        <authorList>
            <consortium name="The Broad Institute Genomics Platform"/>
            <consortium name="The Broad Institute Genome Sequencing Center for Infectious Disease"/>
            <person name="Wu L."/>
            <person name="Ma J."/>
        </authorList>
    </citation>
    <scope>NUCLEOTIDE SEQUENCE [LARGE SCALE GENOMIC DNA]</scope>
    <source>
        <strain evidence="2">CCUG 55328</strain>
    </source>
</reference>
<sequence length="40" mass="4298">MSSQRRFTDALTRDAVAQVVDLGDAVSDVAERLGMSTKSL</sequence>
<dbReference type="EMBL" id="JBHTKR010000002">
    <property type="protein sequence ID" value="MFD1193848.1"/>
    <property type="molecule type" value="Genomic_DNA"/>
</dbReference>
<dbReference type="Proteomes" id="UP001597151">
    <property type="component" value="Unassembled WGS sequence"/>
</dbReference>
<organism evidence="1 2">
    <name type="scientific">Seohaeicola saemankumensis</name>
    <dbReference type="NCBI Taxonomy" id="481181"/>
    <lineage>
        <taxon>Bacteria</taxon>
        <taxon>Pseudomonadati</taxon>
        <taxon>Pseudomonadota</taxon>
        <taxon>Alphaproteobacteria</taxon>
        <taxon>Rhodobacterales</taxon>
        <taxon>Roseobacteraceae</taxon>
        <taxon>Seohaeicola</taxon>
    </lineage>
</organism>
<dbReference type="InterPro" id="IPR002514">
    <property type="entry name" value="Transposase_8"/>
</dbReference>
<name>A0ABW3T9W1_9RHOB</name>
<protein>
    <submittedName>
        <fullName evidence="1">Transposase</fullName>
    </submittedName>
</protein>